<reference evidence="1" key="1">
    <citation type="submission" date="2019-04" db="EMBL/GenBank/DDBJ databases">
        <title>Microbes associate with the intestines of laboratory mice.</title>
        <authorList>
            <person name="Navarre W."/>
            <person name="Wong E."/>
            <person name="Huang K."/>
            <person name="Tropini C."/>
            <person name="Ng K."/>
            <person name="Yu B."/>
        </authorList>
    </citation>
    <scope>NUCLEOTIDE SEQUENCE</scope>
    <source>
        <strain evidence="1">NM04_E33</strain>
    </source>
</reference>
<evidence type="ECO:0000313" key="2">
    <source>
        <dbReference type="Proteomes" id="UP000306319"/>
    </source>
</evidence>
<keyword evidence="2" id="KW-1185">Reference proteome</keyword>
<dbReference type="Proteomes" id="UP000306319">
    <property type="component" value="Unassembled WGS sequence"/>
</dbReference>
<proteinExistence type="predicted"/>
<gene>
    <name evidence="1" type="ORF">E5331_12930</name>
</gene>
<protein>
    <submittedName>
        <fullName evidence="1">Uncharacterized protein</fullName>
    </submittedName>
</protein>
<comment type="caution">
    <text evidence="1">The sequence shown here is derived from an EMBL/GenBank/DDBJ whole genome shotgun (WGS) entry which is preliminary data.</text>
</comment>
<evidence type="ECO:0000313" key="1">
    <source>
        <dbReference type="EMBL" id="TGY77901.1"/>
    </source>
</evidence>
<dbReference type="EMBL" id="SRYB01000019">
    <property type="protein sequence ID" value="TGY77901.1"/>
    <property type="molecule type" value="Genomic_DNA"/>
</dbReference>
<organism evidence="1 2">
    <name type="scientific">Lepagella muris</name>
    <dbReference type="NCBI Taxonomy" id="3032870"/>
    <lineage>
        <taxon>Bacteria</taxon>
        <taxon>Pseudomonadati</taxon>
        <taxon>Bacteroidota</taxon>
        <taxon>Bacteroidia</taxon>
        <taxon>Bacteroidales</taxon>
        <taxon>Muribaculaceae</taxon>
        <taxon>Lepagella</taxon>
    </lineage>
</organism>
<sequence length="91" mass="10582">MNATFQIQQLWQYLGVQDDEILIIRHYNQSDDKDEFLIVEATQNGLTITTTDTLPELRTDMKFQIVQQRDSSGKFIIPSVTQLINDKVSDY</sequence>
<accession>A0AC61RFI5</accession>
<name>A0AC61RFI5_9BACT</name>